<keyword evidence="10" id="KW-0325">Glycoprotein</keyword>
<dbReference type="Proteomes" id="UP000323597">
    <property type="component" value="Chromosome A04"/>
</dbReference>
<protein>
    <recommendedName>
        <fullName evidence="14">Receptor-like protein 12</fullName>
    </recommendedName>
</protein>
<evidence type="ECO:0000256" key="1">
    <source>
        <dbReference type="ARBA" id="ARBA00004251"/>
    </source>
</evidence>
<evidence type="ECO:0000256" key="9">
    <source>
        <dbReference type="ARBA" id="ARBA00023170"/>
    </source>
</evidence>
<comment type="subcellular location">
    <subcellularLocation>
        <location evidence="1">Cell membrane</location>
        <topology evidence="1">Single-pass type I membrane protein</topology>
    </subcellularLocation>
</comment>
<evidence type="ECO:0000256" key="8">
    <source>
        <dbReference type="ARBA" id="ARBA00023136"/>
    </source>
</evidence>
<proteinExistence type="inferred from homology"/>
<keyword evidence="6" id="KW-0677">Repeat</keyword>
<dbReference type="Gene3D" id="3.80.10.10">
    <property type="entry name" value="Ribonuclease Inhibitor"/>
    <property type="match status" value="1"/>
</dbReference>
<dbReference type="PANTHER" id="PTHR27004">
    <property type="entry name" value="RECEPTOR-LIKE PROTEIN 12 ISOFORM X1"/>
    <property type="match status" value="1"/>
</dbReference>
<keyword evidence="13" id="KW-1185">Reference proteome</keyword>
<dbReference type="FunFam" id="3.80.10.10:FF:000213">
    <property type="entry name" value="Tyrosine-sulfated glycopeptide receptor 1"/>
    <property type="match status" value="1"/>
</dbReference>
<comment type="similarity">
    <text evidence="2">Belongs to the RLP family.</text>
</comment>
<dbReference type="Pfam" id="PF00560">
    <property type="entry name" value="LRR_1"/>
    <property type="match status" value="6"/>
</dbReference>
<dbReference type="PRINTS" id="PR00019">
    <property type="entry name" value="LEURICHRPT"/>
</dbReference>
<name>A0A5D2ZKV2_GOSMU</name>
<keyword evidence="8 11" id="KW-0472">Membrane</keyword>
<evidence type="ECO:0000256" key="2">
    <source>
        <dbReference type="ARBA" id="ARBA00009592"/>
    </source>
</evidence>
<dbReference type="InterPro" id="IPR001611">
    <property type="entry name" value="Leu-rich_rpt"/>
</dbReference>
<keyword evidence="4" id="KW-0433">Leucine-rich repeat</keyword>
<dbReference type="GO" id="GO:0005886">
    <property type="term" value="C:plasma membrane"/>
    <property type="evidence" value="ECO:0007669"/>
    <property type="project" value="UniProtKB-SubCell"/>
</dbReference>
<dbReference type="SUPFAM" id="SSF52058">
    <property type="entry name" value="L domain-like"/>
    <property type="match status" value="2"/>
</dbReference>
<accession>A0A5D2ZKV2</accession>
<evidence type="ECO:0000256" key="7">
    <source>
        <dbReference type="ARBA" id="ARBA00022989"/>
    </source>
</evidence>
<evidence type="ECO:0008006" key="14">
    <source>
        <dbReference type="Google" id="ProtNLM"/>
    </source>
</evidence>
<organism evidence="12 13">
    <name type="scientific">Gossypium mustelinum</name>
    <name type="common">Cotton</name>
    <name type="synonym">Gossypium caicoense</name>
    <dbReference type="NCBI Taxonomy" id="34275"/>
    <lineage>
        <taxon>Eukaryota</taxon>
        <taxon>Viridiplantae</taxon>
        <taxon>Streptophyta</taxon>
        <taxon>Embryophyta</taxon>
        <taxon>Tracheophyta</taxon>
        <taxon>Spermatophyta</taxon>
        <taxon>Magnoliopsida</taxon>
        <taxon>eudicotyledons</taxon>
        <taxon>Gunneridae</taxon>
        <taxon>Pentapetalae</taxon>
        <taxon>rosids</taxon>
        <taxon>malvids</taxon>
        <taxon>Malvales</taxon>
        <taxon>Malvaceae</taxon>
        <taxon>Malvoideae</taxon>
        <taxon>Gossypium</taxon>
    </lineage>
</organism>
<keyword evidence="7 11" id="KW-1133">Transmembrane helix</keyword>
<gene>
    <name evidence="12" type="ORF">E1A91_A04G008600v1</name>
</gene>
<dbReference type="InterPro" id="IPR032675">
    <property type="entry name" value="LRR_dom_sf"/>
</dbReference>
<dbReference type="EMBL" id="CM017639">
    <property type="protein sequence ID" value="TYJ38680.1"/>
    <property type="molecule type" value="Genomic_DNA"/>
</dbReference>
<keyword evidence="5 11" id="KW-0812">Transmembrane</keyword>
<sequence>MFSNLPNLKHLDLSYLSLSLTYNTTSSVNHKLNLTNLFLSSCNLSEFPQFLKGLKSLERLDLSYNRIEGKIPQWMQEVGNDSLIYLNVSHNSLTKVDHFPWKNIAVLDLSFNLIHGNLLIPTSTINVFSVSNNNFNGEVPSLICNASALRILDLSHNNLSGTISQCFENLSNGLEFLNLKKNKLNGTIPPTFSKGCQLSNFNLNGNLLEGPLTPSILNCRGLEVLDLGNNKINDTFPYWLGSLPQLQVLVLKSNQMHDSLHDHSSKFSHCFSKIQILDLSSNYFSGPLPVRHINCFKAIINLKKKGSARSYMGVEYDYINSGFYTYSIGIVMKGHYIEFEKIFTMWMIIDLSNNQFEGEIPKVIGKLNLLKGLNLSHNNLNGRIPTSIGNLTILEWLDLSSNKLAGTIPNRFVDLAFLSSFNVFENHLHGQIPQGKQFNTFGNDSYEGNKGLCGFPVSKGCNIIEPPAPNVFEKDGSKSKIAFGWQVVLIGYGCGVVFGMAVGYVVLQIGKPKWLVNLVENQHEKRRRRKSKNGNRENGRRRI</sequence>
<dbReference type="PANTHER" id="PTHR27004:SF203">
    <property type="entry name" value="LEUCINE-RICH REPEAT-CONTAINING N-TERMINAL PLANT-TYPE DOMAIN-CONTAINING PROTEIN"/>
    <property type="match status" value="1"/>
</dbReference>
<feature type="transmembrane region" description="Helical" evidence="11">
    <location>
        <begin position="483"/>
        <end position="507"/>
    </location>
</feature>
<evidence type="ECO:0000313" key="12">
    <source>
        <dbReference type="EMBL" id="TYJ38680.1"/>
    </source>
</evidence>
<evidence type="ECO:0000256" key="4">
    <source>
        <dbReference type="ARBA" id="ARBA00022614"/>
    </source>
</evidence>
<reference evidence="12 13" key="1">
    <citation type="submission" date="2019-07" db="EMBL/GenBank/DDBJ databases">
        <title>WGS assembly of Gossypium mustelinum.</title>
        <authorList>
            <person name="Chen Z.J."/>
            <person name="Sreedasyam A."/>
            <person name="Ando A."/>
            <person name="Song Q."/>
            <person name="De L."/>
            <person name="Hulse-Kemp A."/>
            <person name="Ding M."/>
            <person name="Ye W."/>
            <person name="Kirkbride R."/>
            <person name="Jenkins J."/>
            <person name="Plott C."/>
            <person name="Lovell J."/>
            <person name="Lin Y.-M."/>
            <person name="Vaughn R."/>
            <person name="Liu B."/>
            <person name="Li W."/>
            <person name="Simpson S."/>
            <person name="Scheffler B."/>
            <person name="Saski C."/>
            <person name="Grover C."/>
            <person name="Hu G."/>
            <person name="Conover J."/>
            <person name="Carlson J."/>
            <person name="Shu S."/>
            <person name="Boston L."/>
            <person name="Williams M."/>
            <person name="Peterson D."/>
            <person name="Mcgee K."/>
            <person name="Jones D."/>
            <person name="Wendel J."/>
            <person name="Stelly D."/>
            <person name="Grimwood J."/>
            <person name="Schmutz J."/>
        </authorList>
    </citation>
    <scope>NUCLEOTIDE SEQUENCE [LARGE SCALE GENOMIC DNA]</scope>
    <source>
        <strain evidence="12">1408120.09</strain>
    </source>
</reference>
<evidence type="ECO:0000256" key="3">
    <source>
        <dbReference type="ARBA" id="ARBA00022475"/>
    </source>
</evidence>
<evidence type="ECO:0000256" key="5">
    <source>
        <dbReference type="ARBA" id="ARBA00022692"/>
    </source>
</evidence>
<dbReference type="AlphaFoldDB" id="A0A5D2ZKV2"/>
<evidence type="ECO:0000313" key="13">
    <source>
        <dbReference type="Proteomes" id="UP000323597"/>
    </source>
</evidence>
<evidence type="ECO:0000256" key="6">
    <source>
        <dbReference type="ARBA" id="ARBA00022737"/>
    </source>
</evidence>
<dbReference type="Pfam" id="PF13855">
    <property type="entry name" value="LRR_8"/>
    <property type="match status" value="1"/>
</dbReference>
<keyword evidence="3" id="KW-1003">Cell membrane</keyword>
<evidence type="ECO:0000256" key="11">
    <source>
        <dbReference type="SAM" id="Phobius"/>
    </source>
</evidence>
<keyword evidence="9" id="KW-0675">Receptor</keyword>
<evidence type="ECO:0000256" key="10">
    <source>
        <dbReference type="ARBA" id="ARBA00023180"/>
    </source>
</evidence>